<evidence type="ECO:0000313" key="1">
    <source>
        <dbReference type="EMBL" id="NBH62651.1"/>
    </source>
</evidence>
<keyword evidence="2" id="KW-1185">Reference proteome</keyword>
<dbReference type="Proteomes" id="UP000446866">
    <property type="component" value="Unassembled WGS sequence"/>
</dbReference>
<comment type="caution">
    <text evidence="1">The sequence shown here is derived from an EMBL/GenBank/DDBJ whole genome shotgun (WGS) entry which is preliminary data.</text>
</comment>
<reference evidence="1 2" key="1">
    <citation type="submission" date="2018-08" db="EMBL/GenBank/DDBJ databases">
        <title>Murine metabolic-syndrome-specific gut microbial biobank.</title>
        <authorList>
            <person name="Liu C."/>
        </authorList>
    </citation>
    <scope>NUCLEOTIDE SEQUENCE [LARGE SCALE GENOMIC DNA]</scope>
    <source>
        <strain evidence="1 2">28</strain>
    </source>
</reference>
<proteinExistence type="predicted"/>
<organism evidence="1 2">
    <name type="scientific">Anaerotruncus colihominis</name>
    <dbReference type="NCBI Taxonomy" id="169435"/>
    <lineage>
        <taxon>Bacteria</taxon>
        <taxon>Bacillati</taxon>
        <taxon>Bacillota</taxon>
        <taxon>Clostridia</taxon>
        <taxon>Eubacteriales</taxon>
        <taxon>Oscillospiraceae</taxon>
        <taxon>Anaerotruncus</taxon>
    </lineage>
</organism>
<dbReference type="Pfam" id="PF03069">
    <property type="entry name" value="FmdA_AmdA"/>
    <property type="match status" value="2"/>
</dbReference>
<dbReference type="InterPro" id="IPR004304">
    <property type="entry name" value="FmdA_AmdA"/>
</dbReference>
<dbReference type="Gene3D" id="2.60.120.580">
    <property type="entry name" value="Acetamidase/Formamidase-like domains"/>
    <property type="match status" value="1"/>
</dbReference>
<dbReference type="Gene3D" id="2.40.10.120">
    <property type="match status" value="1"/>
</dbReference>
<dbReference type="PANTHER" id="PTHR31891">
    <property type="entry name" value="FORMAMIDASE C869.04-RELATED"/>
    <property type="match status" value="1"/>
</dbReference>
<dbReference type="SUPFAM" id="SSF141130">
    <property type="entry name" value="Acetamidase/Formamidase-like"/>
    <property type="match status" value="1"/>
</dbReference>
<dbReference type="AlphaFoldDB" id="A0A845QNJ4"/>
<accession>A0A845QNJ4</accession>
<dbReference type="EMBL" id="QXWK01000030">
    <property type="protein sequence ID" value="NBH62651.1"/>
    <property type="molecule type" value="Genomic_DNA"/>
</dbReference>
<name>A0A845QNJ4_9FIRM</name>
<protein>
    <submittedName>
        <fullName evidence="1">Acetamidase</fullName>
    </submittedName>
</protein>
<dbReference type="PANTHER" id="PTHR31891:SF1">
    <property type="entry name" value="FORMAMIDASE C869.04-RELATED"/>
    <property type="match status" value="1"/>
</dbReference>
<gene>
    <name evidence="1" type="ORF">D0435_13425</name>
</gene>
<dbReference type="Gene3D" id="3.10.28.20">
    <property type="entry name" value="Acetamidase/Formamidase-like domains"/>
    <property type="match status" value="1"/>
</dbReference>
<dbReference type="GO" id="GO:0016811">
    <property type="term" value="F:hydrolase activity, acting on carbon-nitrogen (but not peptide) bonds, in linear amides"/>
    <property type="evidence" value="ECO:0007669"/>
    <property type="project" value="InterPro"/>
</dbReference>
<sequence>MYFSSMIEGDGYMKLIEQSTLTFSPDHKPAGTCKPGEIVAFHSMDAFSNVLVSEKQMGSEIPLEESNPTAGPLYVEGAMPGDVLAVKILDIALEPQGVIVTCPDFGPLCDEIEERTAFVKADRGNAYFKGVSFPLNPMVGTIGTTPADGEIPCFCTGKHGGNMDCKQVKPGSTIYLPVFTEGALLQIGDLHAAMGDGEICGAAVESAGTTTVKVDVIKNTHLEWPLLETDEKWYVNACGNNYYEALTEACREMRRHLQRVTDWDKTDIFMYLSMQGDAEINASYCSSSDIPTAVRVGIPKAMNIRL</sequence>
<evidence type="ECO:0000313" key="2">
    <source>
        <dbReference type="Proteomes" id="UP000446866"/>
    </source>
</evidence>